<accession>A0ABD2NFB0</accession>
<comment type="caution">
    <text evidence="1">The sequence shown here is derived from an EMBL/GenBank/DDBJ whole genome shotgun (WGS) entry which is preliminary data.</text>
</comment>
<evidence type="ECO:0000313" key="2">
    <source>
        <dbReference type="Proteomes" id="UP001516400"/>
    </source>
</evidence>
<name>A0ABD2NFB0_9CUCU</name>
<evidence type="ECO:0000313" key="1">
    <source>
        <dbReference type="EMBL" id="KAL3277358.1"/>
    </source>
</evidence>
<dbReference type="EMBL" id="JABFTP020000103">
    <property type="protein sequence ID" value="KAL3277358.1"/>
    <property type="molecule type" value="Genomic_DNA"/>
</dbReference>
<keyword evidence="2" id="KW-1185">Reference proteome</keyword>
<organism evidence="1 2">
    <name type="scientific">Cryptolaemus montrouzieri</name>
    <dbReference type="NCBI Taxonomy" id="559131"/>
    <lineage>
        <taxon>Eukaryota</taxon>
        <taxon>Metazoa</taxon>
        <taxon>Ecdysozoa</taxon>
        <taxon>Arthropoda</taxon>
        <taxon>Hexapoda</taxon>
        <taxon>Insecta</taxon>
        <taxon>Pterygota</taxon>
        <taxon>Neoptera</taxon>
        <taxon>Endopterygota</taxon>
        <taxon>Coleoptera</taxon>
        <taxon>Polyphaga</taxon>
        <taxon>Cucujiformia</taxon>
        <taxon>Coccinelloidea</taxon>
        <taxon>Coccinellidae</taxon>
        <taxon>Scymninae</taxon>
        <taxon>Scymnini</taxon>
        <taxon>Cryptolaemus</taxon>
    </lineage>
</organism>
<dbReference type="Proteomes" id="UP001516400">
    <property type="component" value="Unassembled WGS sequence"/>
</dbReference>
<proteinExistence type="predicted"/>
<gene>
    <name evidence="1" type="ORF">HHI36_012708</name>
</gene>
<reference evidence="1 2" key="1">
    <citation type="journal article" date="2021" name="BMC Biol.">
        <title>Horizontally acquired antibacterial genes associated with adaptive radiation of ladybird beetles.</title>
        <authorList>
            <person name="Li H.S."/>
            <person name="Tang X.F."/>
            <person name="Huang Y.H."/>
            <person name="Xu Z.Y."/>
            <person name="Chen M.L."/>
            <person name="Du X.Y."/>
            <person name="Qiu B.Y."/>
            <person name="Chen P.T."/>
            <person name="Zhang W."/>
            <person name="Slipinski A."/>
            <person name="Escalona H.E."/>
            <person name="Waterhouse R.M."/>
            <person name="Zwick A."/>
            <person name="Pang H."/>
        </authorList>
    </citation>
    <scope>NUCLEOTIDE SEQUENCE [LARGE SCALE GENOMIC DNA]</scope>
    <source>
        <strain evidence="1">SYSU2018</strain>
    </source>
</reference>
<protein>
    <submittedName>
        <fullName evidence="1">Uncharacterized protein</fullName>
    </submittedName>
</protein>
<dbReference type="AlphaFoldDB" id="A0ABD2NFB0"/>
<sequence length="108" mass="12293">MLTFEQNGFNIWQIEKAFGSNIKSNMTTEMSTSENDQQKVVLPHVKGLTTKIGRILKKPNQIRCEISQQLNIRMVKLGITKRGMSTLTRQPVAVCRTICGREENKQTV</sequence>